<evidence type="ECO:0000256" key="1">
    <source>
        <dbReference type="SAM" id="MobiDB-lite"/>
    </source>
</evidence>
<dbReference type="AlphaFoldDB" id="A0A0R0LRM7"/>
<protein>
    <submittedName>
        <fullName evidence="2">Putative WD40/YVTN repeat-like domain, LisH dimerization motif protein</fullName>
    </submittedName>
</protein>
<dbReference type="Gene3D" id="1.20.960.30">
    <property type="match status" value="1"/>
</dbReference>
<dbReference type="InterPro" id="IPR006594">
    <property type="entry name" value="LisH"/>
</dbReference>
<dbReference type="SMART" id="SM00667">
    <property type="entry name" value="LisH"/>
    <property type="match status" value="1"/>
</dbReference>
<dbReference type="OrthoDB" id="14421at2759"/>
<evidence type="ECO:0000313" key="2">
    <source>
        <dbReference type="EMBL" id="KRH92140.1"/>
    </source>
</evidence>
<feature type="compositionally biased region" description="Basic and acidic residues" evidence="1">
    <location>
        <begin position="234"/>
        <end position="256"/>
    </location>
</feature>
<feature type="region of interest" description="Disordered" evidence="1">
    <location>
        <begin position="234"/>
        <end position="269"/>
    </location>
</feature>
<dbReference type="Proteomes" id="UP000051530">
    <property type="component" value="Unassembled WGS sequence"/>
</dbReference>
<dbReference type="VEuPathDB" id="MicrosporidiaDB:M153_1120600089"/>
<accession>A0A0R0LRM7</accession>
<sequence length="269" mass="31618">MADNQDTTRTTLNILIYEYLSKNNYSETADVFKREAQVEEHAQTDSGPVLLTWFEMFDDICKIRSGKSKAFDTLTRVEAIMVKLENDKTRCNKHLITRQHNVNREREISDHVGQINTSQLNFSMPNNYNQNIRRDSLNNNIKMMVNKNTAQLRKTPRMTQLSHPQIQQFRHLPNSMQPTTMEIPYPDQQYHYRQSPNYPIHPNFSGQHIQTPNHDMTFNQDMAQKYGSDGRYFFTEKDAPERKRVSDTIDYSDGKKYGQSNDFSDGKKY</sequence>
<dbReference type="PROSITE" id="PS50896">
    <property type="entry name" value="LISH"/>
    <property type="match status" value="1"/>
</dbReference>
<feature type="non-terminal residue" evidence="2">
    <location>
        <position position="269"/>
    </location>
</feature>
<dbReference type="EMBL" id="LGUB01001171">
    <property type="protein sequence ID" value="KRH92140.1"/>
    <property type="molecule type" value="Genomic_DNA"/>
</dbReference>
<gene>
    <name evidence="2" type="ORF">M153_1120600089</name>
</gene>
<organism evidence="2 3">
    <name type="scientific">Pseudoloma neurophilia</name>
    <dbReference type="NCBI Taxonomy" id="146866"/>
    <lineage>
        <taxon>Eukaryota</taxon>
        <taxon>Fungi</taxon>
        <taxon>Fungi incertae sedis</taxon>
        <taxon>Microsporidia</taxon>
        <taxon>Pseudoloma</taxon>
    </lineage>
</organism>
<keyword evidence="3" id="KW-1185">Reference proteome</keyword>
<evidence type="ECO:0000313" key="3">
    <source>
        <dbReference type="Proteomes" id="UP000051530"/>
    </source>
</evidence>
<name>A0A0R0LRM7_9MICR</name>
<reference evidence="2 3" key="1">
    <citation type="submission" date="2015-07" db="EMBL/GenBank/DDBJ databases">
        <title>The genome of Pseudoloma neurophilia, a relevant intracellular parasite of the zebrafish.</title>
        <authorList>
            <person name="Ndikumana S."/>
            <person name="Pelin A."/>
            <person name="Sanders J."/>
            <person name="Corradi N."/>
        </authorList>
    </citation>
    <scope>NUCLEOTIDE SEQUENCE [LARGE SCALE GENOMIC DNA]</scope>
    <source>
        <strain evidence="2 3">MK1</strain>
    </source>
</reference>
<proteinExistence type="predicted"/>
<dbReference type="Pfam" id="PF08513">
    <property type="entry name" value="LisH"/>
    <property type="match status" value="1"/>
</dbReference>
<comment type="caution">
    <text evidence="2">The sequence shown here is derived from an EMBL/GenBank/DDBJ whole genome shotgun (WGS) entry which is preliminary data.</text>
</comment>